<feature type="domain" description="AB hydrolase-1" evidence="1">
    <location>
        <begin position="106"/>
        <end position="376"/>
    </location>
</feature>
<dbReference type="Gene3D" id="3.40.50.1820">
    <property type="entry name" value="alpha/beta hydrolase"/>
    <property type="match status" value="1"/>
</dbReference>
<evidence type="ECO:0000313" key="2">
    <source>
        <dbReference type="EMBL" id="TVU19405.1"/>
    </source>
</evidence>
<feature type="non-terminal residue" evidence="2">
    <location>
        <position position="1"/>
    </location>
</feature>
<evidence type="ECO:0000259" key="1">
    <source>
        <dbReference type="Pfam" id="PF00561"/>
    </source>
</evidence>
<proteinExistence type="predicted"/>
<dbReference type="GO" id="GO:0009507">
    <property type="term" value="C:chloroplast"/>
    <property type="evidence" value="ECO:0007669"/>
    <property type="project" value="TreeGrafter"/>
</dbReference>
<protein>
    <recommendedName>
        <fullName evidence="1">AB hydrolase-1 domain-containing protein</fullName>
    </recommendedName>
</protein>
<keyword evidence="3" id="KW-1185">Reference proteome</keyword>
<dbReference type="PANTHER" id="PTHR46438:SF7">
    <property type="entry name" value="ALPHA_BETA-HYDROLASES SUPERFAMILY PROTEIN"/>
    <property type="match status" value="1"/>
</dbReference>
<dbReference type="Gramene" id="TVU19405">
    <property type="protein sequence ID" value="TVU19405"/>
    <property type="gene ID" value="EJB05_35551"/>
</dbReference>
<dbReference type="GO" id="GO:0015994">
    <property type="term" value="P:chlorophyll metabolic process"/>
    <property type="evidence" value="ECO:0007669"/>
    <property type="project" value="TreeGrafter"/>
</dbReference>
<dbReference type="FunFam" id="3.40.50.1820:FF:000174">
    <property type="entry name" value="Predicted protein"/>
    <property type="match status" value="1"/>
</dbReference>
<organism evidence="2 3">
    <name type="scientific">Eragrostis curvula</name>
    <name type="common">weeping love grass</name>
    <dbReference type="NCBI Taxonomy" id="38414"/>
    <lineage>
        <taxon>Eukaryota</taxon>
        <taxon>Viridiplantae</taxon>
        <taxon>Streptophyta</taxon>
        <taxon>Embryophyta</taxon>
        <taxon>Tracheophyta</taxon>
        <taxon>Spermatophyta</taxon>
        <taxon>Magnoliopsida</taxon>
        <taxon>Liliopsida</taxon>
        <taxon>Poales</taxon>
        <taxon>Poaceae</taxon>
        <taxon>PACMAD clade</taxon>
        <taxon>Chloridoideae</taxon>
        <taxon>Eragrostideae</taxon>
        <taxon>Eragrostidinae</taxon>
        <taxon>Eragrostis</taxon>
    </lineage>
</organism>
<name>A0A5J9U711_9POAL</name>
<dbReference type="GO" id="GO:0047746">
    <property type="term" value="F:chlorophyllase activity"/>
    <property type="evidence" value="ECO:0007669"/>
    <property type="project" value="TreeGrafter"/>
</dbReference>
<comment type="caution">
    <text evidence="2">The sequence shown here is derived from an EMBL/GenBank/DDBJ whole genome shotgun (WGS) entry which is preliminary data.</text>
</comment>
<dbReference type="AlphaFoldDB" id="A0A5J9U711"/>
<dbReference type="Pfam" id="PF00561">
    <property type="entry name" value="Abhydrolase_1"/>
    <property type="match status" value="1"/>
</dbReference>
<evidence type="ECO:0000313" key="3">
    <source>
        <dbReference type="Proteomes" id="UP000324897"/>
    </source>
</evidence>
<dbReference type="SUPFAM" id="SSF53474">
    <property type="entry name" value="alpha/beta-Hydrolases"/>
    <property type="match status" value="1"/>
</dbReference>
<sequence>MAALAAHHGLLPSSSSSSSVAPRIRRRRCSALPFSYALPHGRSGCRAFARVLTRATNDGGGSSSSSVAAAAATSAVSLSLEELRGGCTTWTWRGMRVNYLVRGQGPPVLLVHGFGASVAHWRRNIGVLSESYTVYAIDLLGFGASDKPPGFAYTMETWAQVNVLQSQLFDTGFLGRGGQEAAVLVGNSVGSLACVVAASEATRGAVRGLVLLNCAGGMNNKAIVDDWRIKLLLPLLWLIDFLLKQRPIASALFQRVKDRHAEILAQNNLKDILLSVYGNKDAVDDDLVEIIRGPAETEGALDAFVSTVTGPPGPSPIALMPRLADVPVLVLWGDRDPFTPIDGPVGKFFSKLPSELPNVTLHMLEGVGHCPHDDRPDLVHDKLLPWLQGLPAPAAEAAGGAV</sequence>
<dbReference type="Proteomes" id="UP000324897">
    <property type="component" value="Chromosome 7"/>
</dbReference>
<dbReference type="InterPro" id="IPR000073">
    <property type="entry name" value="AB_hydrolase_1"/>
</dbReference>
<accession>A0A5J9U711</accession>
<gene>
    <name evidence="2" type="ORF">EJB05_35551</name>
</gene>
<dbReference type="PANTHER" id="PTHR46438">
    <property type="entry name" value="ALPHA/BETA-HYDROLASES SUPERFAMILY PROTEIN"/>
    <property type="match status" value="1"/>
</dbReference>
<dbReference type="EMBL" id="RWGY01000029">
    <property type="protein sequence ID" value="TVU19405.1"/>
    <property type="molecule type" value="Genomic_DNA"/>
</dbReference>
<dbReference type="OrthoDB" id="408373at2759"/>
<dbReference type="InterPro" id="IPR029058">
    <property type="entry name" value="AB_hydrolase_fold"/>
</dbReference>
<reference evidence="2 3" key="1">
    <citation type="journal article" date="2019" name="Sci. Rep.">
        <title>A high-quality genome of Eragrostis curvula grass provides insights into Poaceae evolution and supports new strategies to enhance forage quality.</title>
        <authorList>
            <person name="Carballo J."/>
            <person name="Santos B.A.C.M."/>
            <person name="Zappacosta D."/>
            <person name="Garbus I."/>
            <person name="Selva J.P."/>
            <person name="Gallo C.A."/>
            <person name="Diaz A."/>
            <person name="Albertini E."/>
            <person name="Caccamo M."/>
            <person name="Echenique V."/>
        </authorList>
    </citation>
    <scope>NUCLEOTIDE SEQUENCE [LARGE SCALE GENOMIC DNA]</scope>
    <source>
        <strain evidence="3">cv. Victoria</strain>
        <tissue evidence="2">Leaf</tissue>
    </source>
</reference>